<dbReference type="Proteomes" id="UP000799754">
    <property type="component" value="Unassembled WGS sequence"/>
</dbReference>
<comment type="caution">
    <text evidence="1">The sequence shown here is derived from an EMBL/GenBank/DDBJ whole genome shotgun (WGS) entry which is preliminary data.</text>
</comment>
<accession>A0ACB6RKH7</accession>
<evidence type="ECO:0000313" key="2">
    <source>
        <dbReference type="Proteomes" id="UP000799754"/>
    </source>
</evidence>
<evidence type="ECO:0000313" key="1">
    <source>
        <dbReference type="EMBL" id="KAF2622406.1"/>
    </source>
</evidence>
<sequence length="279" mass="33008">MGEYEELVELGFEGVDKVVDKYHDKAFDKVGKHSPSWHRRHDRQQQQQGVRNPPASESSRANRDTSRGRDDSESNSDMYAPDRRQERDYQDRRDTRYVSDETFYHRGPDAGAVVMRGSDPYNNARGYEVQQYREPQYDNRRPQPQRRRSSWSPQRSGRDRGNDRHARSRSRSRSRSKDRHHRIAATVAGGLIGGLIGNQVQKGRKYDTAATIAGAVIGGLGAREASEQWDKRRVRREDCDEKWDEKYGDDRDRRRDDRRDDQYDERDNDRRRHQDRDWR</sequence>
<dbReference type="EMBL" id="MU006745">
    <property type="protein sequence ID" value="KAF2622406.1"/>
    <property type="molecule type" value="Genomic_DNA"/>
</dbReference>
<name>A0ACB6RKH7_9PLEO</name>
<gene>
    <name evidence="1" type="ORF">BU25DRAFT_495128</name>
</gene>
<keyword evidence="2" id="KW-1185">Reference proteome</keyword>
<reference evidence="1" key="1">
    <citation type="journal article" date="2020" name="Stud. Mycol.">
        <title>101 Dothideomycetes genomes: a test case for predicting lifestyles and emergence of pathogens.</title>
        <authorList>
            <person name="Haridas S."/>
            <person name="Albert R."/>
            <person name="Binder M."/>
            <person name="Bloem J."/>
            <person name="Labutti K."/>
            <person name="Salamov A."/>
            <person name="Andreopoulos B."/>
            <person name="Baker S."/>
            <person name="Barry K."/>
            <person name="Bills G."/>
            <person name="Bluhm B."/>
            <person name="Cannon C."/>
            <person name="Castanera R."/>
            <person name="Culley D."/>
            <person name="Daum C."/>
            <person name="Ezra D."/>
            <person name="Gonzalez J."/>
            <person name="Henrissat B."/>
            <person name="Kuo A."/>
            <person name="Liang C."/>
            <person name="Lipzen A."/>
            <person name="Lutzoni F."/>
            <person name="Magnuson J."/>
            <person name="Mondo S."/>
            <person name="Nolan M."/>
            <person name="Ohm R."/>
            <person name="Pangilinan J."/>
            <person name="Park H.-J."/>
            <person name="Ramirez L."/>
            <person name="Alfaro M."/>
            <person name="Sun H."/>
            <person name="Tritt A."/>
            <person name="Yoshinaga Y."/>
            <person name="Zwiers L.-H."/>
            <person name="Turgeon B."/>
            <person name="Goodwin S."/>
            <person name="Spatafora J."/>
            <person name="Crous P."/>
            <person name="Grigoriev I."/>
        </authorList>
    </citation>
    <scope>NUCLEOTIDE SEQUENCE</scope>
    <source>
        <strain evidence="1">CBS 525.71</strain>
    </source>
</reference>
<protein>
    <submittedName>
        <fullName evidence="1">Uncharacterized protein</fullName>
    </submittedName>
</protein>
<proteinExistence type="predicted"/>
<organism evidence="1 2">
    <name type="scientific">Macroventuria anomochaeta</name>
    <dbReference type="NCBI Taxonomy" id="301207"/>
    <lineage>
        <taxon>Eukaryota</taxon>
        <taxon>Fungi</taxon>
        <taxon>Dikarya</taxon>
        <taxon>Ascomycota</taxon>
        <taxon>Pezizomycotina</taxon>
        <taxon>Dothideomycetes</taxon>
        <taxon>Pleosporomycetidae</taxon>
        <taxon>Pleosporales</taxon>
        <taxon>Pleosporineae</taxon>
        <taxon>Didymellaceae</taxon>
        <taxon>Macroventuria</taxon>
    </lineage>
</organism>